<dbReference type="SUPFAM" id="SSF160800">
    <property type="entry name" value="Lp2179-like"/>
    <property type="match status" value="1"/>
</dbReference>
<dbReference type="Gene3D" id="3.30.1820.10">
    <property type="entry name" value="Lp2179-like"/>
    <property type="match status" value="1"/>
</dbReference>
<reference evidence="1 2" key="1">
    <citation type="journal article" date="2015" name="Genome Announc.">
        <title>Expanding the biotechnology potential of lactobacilli through comparative genomics of 213 strains and associated genera.</title>
        <authorList>
            <person name="Sun Z."/>
            <person name="Harris H.M."/>
            <person name="McCann A."/>
            <person name="Guo C."/>
            <person name="Argimon S."/>
            <person name="Zhang W."/>
            <person name="Yang X."/>
            <person name="Jeffery I.B."/>
            <person name="Cooney J.C."/>
            <person name="Kagawa T.F."/>
            <person name="Liu W."/>
            <person name="Song Y."/>
            <person name="Salvetti E."/>
            <person name="Wrobel A."/>
            <person name="Rasinkangas P."/>
            <person name="Parkhill J."/>
            <person name="Rea M.C."/>
            <person name="O'Sullivan O."/>
            <person name="Ritari J."/>
            <person name="Douillard F.P."/>
            <person name="Paul Ross R."/>
            <person name="Yang R."/>
            <person name="Briner A.E."/>
            <person name="Felis G.E."/>
            <person name="de Vos W.M."/>
            <person name="Barrangou R."/>
            <person name="Klaenhammer T.R."/>
            <person name="Caufield P.W."/>
            <person name="Cui Y."/>
            <person name="Zhang H."/>
            <person name="O'Toole P.W."/>
        </authorList>
    </citation>
    <scope>NUCLEOTIDE SEQUENCE [LARGE SCALE GENOMIC DNA]</scope>
    <source>
        <strain evidence="1 2">DSM 16045</strain>
    </source>
</reference>
<sequence>MQFQASQQITGDSTTYQISEHIKQYPLIDLGFEKTRQGNYKYEGSLDRQNPFKPVAKLRIVINQDLTGFKMETVNANGLQKINIYQMPRADEFKTQLHFIMDEMVEREIFKRG</sequence>
<organism evidence="1 2">
    <name type="scientific">Limosilactobacillus gastricus DSM 16045</name>
    <dbReference type="NCBI Taxonomy" id="1423749"/>
    <lineage>
        <taxon>Bacteria</taxon>
        <taxon>Bacillati</taxon>
        <taxon>Bacillota</taxon>
        <taxon>Bacilli</taxon>
        <taxon>Lactobacillales</taxon>
        <taxon>Lactobacillaceae</taxon>
        <taxon>Limosilactobacillus</taxon>
    </lineage>
</organism>
<dbReference type="EMBL" id="AZFN01000006">
    <property type="protein sequence ID" value="KRM02845.1"/>
    <property type="molecule type" value="Genomic_DNA"/>
</dbReference>
<dbReference type="Pfam" id="PF08866">
    <property type="entry name" value="DUF1831"/>
    <property type="match status" value="1"/>
</dbReference>
<keyword evidence="2" id="KW-1185">Reference proteome</keyword>
<name>A0A0R1VBI9_9LACO</name>
<comment type="caution">
    <text evidence="1">The sequence shown here is derived from an EMBL/GenBank/DDBJ whole genome shotgun (WGS) entry which is preliminary data.</text>
</comment>
<dbReference type="PATRIC" id="fig|1423749.3.peg.1594"/>
<dbReference type="InterPro" id="IPR014965">
    <property type="entry name" value="Amino_acid_metab_prot_put"/>
</dbReference>
<dbReference type="Proteomes" id="UP000051739">
    <property type="component" value="Unassembled WGS sequence"/>
</dbReference>
<evidence type="ECO:0000313" key="1">
    <source>
        <dbReference type="EMBL" id="KRM02845.1"/>
    </source>
</evidence>
<dbReference type="RefSeq" id="WP_056937003.1">
    <property type="nucleotide sequence ID" value="NZ_AZFN01000006.1"/>
</dbReference>
<protein>
    <recommendedName>
        <fullName evidence="3">Cysteine desulfurase</fullName>
    </recommendedName>
</protein>
<gene>
    <name evidence="1" type="ORF">FC60_GL001541</name>
</gene>
<evidence type="ECO:0008006" key="3">
    <source>
        <dbReference type="Google" id="ProtNLM"/>
    </source>
</evidence>
<proteinExistence type="predicted"/>
<accession>A0A0R1VBI9</accession>
<dbReference type="InterPro" id="IPR035942">
    <property type="entry name" value="Lp2179-like_sf"/>
</dbReference>
<dbReference type="AlphaFoldDB" id="A0A0R1VBI9"/>
<evidence type="ECO:0000313" key="2">
    <source>
        <dbReference type="Proteomes" id="UP000051739"/>
    </source>
</evidence>